<dbReference type="Proteomes" id="UP000011087">
    <property type="component" value="Unassembled WGS sequence"/>
</dbReference>
<evidence type="ECO:0000259" key="2">
    <source>
        <dbReference type="PROSITE" id="PS50918"/>
    </source>
</evidence>
<comment type="similarity">
    <text evidence="1">Belongs to the peptidase S33 family. ABHD4/ABHD5 subfamily.</text>
</comment>
<evidence type="ECO:0000256" key="1">
    <source>
        <dbReference type="ARBA" id="ARBA00038097"/>
    </source>
</evidence>
<dbReference type="Gene3D" id="3.30.720.50">
    <property type="match status" value="1"/>
</dbReference>
<dbReference type="KEGG" id="gtt:GUITHDRAFT_140466"/>
<dbReference type="InterPro" id="IPR000073">
    <property type="entry name" value="AB_hydrolase_1"/>
</dbReference>
<dbReference type="GO" id="GO:0055088">
    <property type="term" value="P:lipid homeostasis"/>
    <property type="evidence" value="ECO:0007669"/>
    <property type="project" value="TreeGrafter"/>
</dbReference>
<proteinExistence type="inferred from homology"/>
<organism evidence="3">
    <name type="scientific">Guillardia theta (strain CCMP2712)</name>
    <name type="common">Cryptophyte</name>
    <dbReference type="NCBI Taxonomy" id="905079"/>
    <lineage>
        <taxon>Eukaryota</taxon>
        <taxon>Cryptophyceae</taxon>
        <taxon>Pyrenomonadales</taxon>
        <taxon>Geminigeraceae</taxon>
        <taxon>Guillardia</taxon>
    </lineage>
</organism>
<dbReference type="PaxDb" id="55529-EKX43416"/>
<dbReference type="PANTHER" id="PTHR42886:SF29">
    <property type="entry name" value="PUMMELIG, ISOFORM A"/>
    <property type="match status" value="1"/>
</dbReference>
<dbReference type="STRING" id="905079.L1J4I9"/>
<dbReference type="eggNOG" id="KOG4409">
    <property type="taxonomic scope" value="Eukaryota"/>
</dbReference>
<dbReference type="AlphaFoldDB" id="L1J4I9"/>
<reference evidence="4" key="3">
    <citation type="submission" date="2016-03" db="UniProtKB">
        <authorList>
            <consortium name="EnsemblProtists"/>
        </authorList>
    </citation>
    <scope>IDENTIFICATION</scope>
</reference>
<reference evidence="5" key="2">
    <citation type="submission" date="2012-11" db="EMBL/GenBank/DDBJ databases">
        <authorList>
            <person name="Kuo A."/>
            <person name="Curtis B.A."/>
            <person name="Tanifuji G."/>
            <person name="Burki F."/>
            <person name="Gruber A."/>
            <person name="Irimia M."/>
            <person name="Maruyama S."/>
            <person name="Arias M.C."/>
            <person name="Ball S.G."/>
            <person name="Gile G.H."/>
            <person name="Hirakawa Y."/>
            <person name="Hopkins J.F."/>
            <person name="Rensing S.A."/>
            <person name="Schmutz J."/>
            <person name="Symeonidi A."/>
            <person name="Elias M."/>
            <person name="Eveleigh R.J."/>
            <person name="Herman E.K."/>
            <person name="Klute M.J."/>
            <person name="Nakayama T."/>
            <person name="Obornik M."/>
            <person name="Reyes-Prieto A."/>
            <person name="Armbrust E.V."/>
            <person name="Aves S.J."/>
            <person name="Beiko R.G."/>
            <person name="Coutinho P."/>
            <person name="Dacks J.B."/>
            <person name="Durnford D.G."/>
            <person name="Fast N.M."/>
            <person name="Green B.R."/>
            <person name="Grisdale C."/>
            <person name="Hempe F."/>
            <person name="Henrissat B."/>
            <person name="Hoppner M.P."/>
            <person name="Ishida K.-I."/>
            <person name="Kim E."/>
            <person name="Koreny L."/>
            <person name="Kroth P.G."/>
            <person name="Liu Y."/>
            <person name="Malik S.-B."/>
            <person name="Maier U.G."/>
            <person name="McRose D."/>
            <person name="Mock T."/>
            <person name="Neilson J.A."/>
            <person name="Onodera N.T."/>
            <person name="Poole A.M."/>
            <person name="Pritham E.J."/>
            <person name="Richards T.A."/>
            <person name="Rocap G."/>
            <person name="Roy S.W."/>
            <person name="Sarai C."/>
            <person name="Schaack S."/>
            <person name="Shirato S."/>
            <person name="Slamovits C.H."/>
            <person name="Spencer D.F."/>
            <person name="Suzuki S."/>
            <person name="Worden A.Z."/>
            <person name="Zauner S."/>
            <person name="Barry K."/>
            <person name="Bell C."/>
            <person name="Bharti A.K."/>
            <person name="Crow J.A."/>
            <person name="Grimwood J."/>
            <person name="Kramer R."/>
            <person name="Lindquist E."/>
            <person name="Lucas S."/>
            <person name="Salamov A."/>
            <person name="McFadden G.I."/>
            <person name="Lane C.E."/>
            <person name="Keeling P.J."/>
            <person name="Gray M.W."/>
            <person name="Grigoriev I.V."/>
            <person name="Archibald J.M."/>
        </authorList>
    </citation>
    <scope>NUCLEOTIDE SEQUENCE</scope>
    <source>
        <strain evidence="5">CCMP2712</strain>
    </source>
</reference>
<dbReference type="InterPro" id="IPR029058">
    <property type="entry name" value="AB_hydrolase_fold"/>
</dbReference>
<reference evidence="3 5" key="1">
    <citation type="journal article" date="2012" name="Nature">
        <title>Algal genomes reveal evolutionary mosaicism and the fate of nucleomorphs.</title>
        <authorList>
            <consortium name="DOE Joint Genome Institute"/>
            <person name="Curtis B.A."/>
            <person name="Tanifuji G."/>
            <person name="Burki F."/>
            <person name="Gruber A."/>
            <person name="Irimia M."/>
            <person name="Maruyama S."/>
            <person name="Arias M.C."/>
            <person name="Ball S.G."/>
            <person name="Gile G.H."/>
            <person name="Hirakawa Y."/>
            <person name="Hopkins J.F."/>
            <person name="Kuo A."/>
            <person name="Rensing S.A."/>
            <person name="Schmutz J."/>
            <person name="Symeonidi A."/>
            <person name="Elias M."/>
            <person name="Eveleigh R.J."/>
            <person name="Herman E.K."/>
            <person name="Klute M.J."/>
            <person name="Nakayama T."/>
            <person name="Obornik M."/>
            <person name="Reyes-Prieto A."/>
            <person name="Armbrust E.V."/>
            <person name="Aves S.J."/>
            <person name="Beiko R.G."/>
            <person name="Coutinho P."/>
            <person name="Dacks J.B."/>
            <person name="Durnford D.G."/>
            <person name="Fast N.M."/>
            <person name="Green B.R."/>
            <person name="Grisdale C.J."/>
            <person name="Hempel F."/>
            <person name="Henrissat B."/>
            <person name="Hoppner M.P."/>
            <person name="Ishida K."/>
            <person name="Kim E."/>
            <person name="Koreny L."/>
            <person name="Kroth P.G."/>
            <person name="Liu Y."/>
            <person name="Malik S.B."/>
            <person name="Maier U.G."/>
            <person name="McRose D."/>
            <person name="Mock T."/>
            <person name="Neilson J.A."/>
            <person name="Onodera N.T."/>
            <person name="Poole A.M."/>
            <person name="Pritham E.J."/>
            <person name="Richards T.A."/>
            <person name="Rocap G."/>
            <person name="Roy S.W."/>
            <person name="Sarai C."/>
            <person name="Schaack S."/>
            <person name="Shirato S."/>
            <person name="Slamovits C.H."/>
            <person name="Spencer D.F."/>
            <person name="Suzuki S."/>
            <person name="Worden A.Z."/>
            <person name="Zauner S."/>
            <person name="Barry K."/>
            <person name="Bell C."/>
            <person name="Bharti A.K."/>
            <person name="Crow J.A."/>
            <person name="Grimwood J."/>
            <person name="Kramer R."/>
            <person name="Lindquist E."/>
            <person name="Lucas S."/>
            <person name="Salamov A."/>
            <person name="McFadden G.I."/>
            <person name="Lane C.E."/>
            <person name="Keeling P.J."/>
            <person name="Gray M.W."/>
            <person name="Grigoriev I.V."/>
            <person name="Archibald J.M."/>
        </authorList>
    </citation>
    <scope>NUCLEOTIDE SEQUENCE</scope>
    <source>
        <strain evidence="3 5">CCMP2712</strain>
    </source>
</reference>
<accession>L1J4I9</accession>
<dbReference type="GO" id="GO:0052689">
    <property type="term" value="F:carboxylic ester hydrolase activity"/>
    <property type="evidence" value="ECO:0007669"/>
    <property type="project" value="TreeGrafter"/>
</dbReference>
<dbReference type="OrthoDB" id="7457040at2759"/>
<evidence type="ECO:0000313" key="3">
    <source>
        <dbReference type="EMBL" id="EKX43416.1"/>
    </source>
</evidence>
<dbReference type="EnsemblProtists" id="EKX43416">
    <property type="protein sequence ID" value="EKX43416"/>
    <property type="gene ID" value="GUITHDRAFT_140466"/>
</dbReference>
<dbReference type="GO" id="GO:0042171">
    <property type="term" value="F:lysophosphatidic acid acyltransferase activity"/>
    <property type="evidence" value="ECO:0007669"/>
    <property type="project" value="TreeGrafter"/>
</dbReference>
<dbReference type="PANTHER" id="PTHR42886">
    <property type="entry name" value="RE40534P-RELATED"/>
    <property type="match status" value="1"/>
</dbReference>
<gene>
    <name evidence="3" type="ORF">GUITHDRAFT_140466</name>
</gene>
<dbReference type="Pfam" id="PF00561">
    <property type="entry name" value="Abhydrolase_1"/>
    <property type="match status" value="1"/>
</dbReference>
<dbReference type="HOGENOM" id="CLU_351430_0_0_1"/>
<sequence length="801" mass="90122">MLTPTTAAIQWFYKRGDRWEPFGETENVALEEAFMNRESLVDHSSFVEILDFGRGVYPAYVDERVQYNHEAGSKRDILRGSWFFQRSDGSLCPFTEIEAYKLEVGFPAGKISFSANRRRLCTGTCVRFIPLSSDNFVDAIQVNLQSKSVRWVTPAYEPGHLPRREVKPLIDACWASTELSCFLINDEEKVEENNTSNNSSGFPTPREEADQMQKVRWWWRDIGMGTWQAFSFEDSREIEKAWKSGNPTEVVARDGMSWINIKKCKDQNGNTALRARDALDLEYVIIPWTCFPTSKKKPSSLRVFGFTTGYKVRSILTVQESENLKFATNSILAHIYITSKGRTRFLAGACRVHMMYQQHRRVMRKYQFSSNSLLDKEQAACISTLDGALAILYSFVKDKANGSDSQVGEWCGLANISRAVYDSSINWRVEASKFGYFPRAVDLGKERFATISKSGGFVQVRKDSGTRRLIVQGYYEGNDTMNDLPDALLEEHDTESLWKLWHEGNDDQKTRMMEPLLLRLCFPKVKVALKKKILTEKDFVVNYCKIGNSPQTVLFLHGFGTGLGVWLNSMAELCNSATVFAIDLPGHGLSSRPDFREDGDAKAAENYFLEPVEMWIKEMCGDGEPLETFAIVGHGLGAYLAARLACKQPDRVKKVVLVEPWGMGAPKASEADVRLPQKSMPSLFPSYFVNNESTSGAAMNPQYIRVMRSITLDKLKELSRSYLQICAVGRCSTSFSAEDVMKQSPFLACKALSLGGRLMFPTRPLAPQIMGDKGYGPGIRVPVTILFGDNTILDASASLEC</sequence>
<feature type="domain" description="WWE" evidence="2">
    <location>
        <begin position="1"/>
        <end position="79"/>
    </location>
</feature>
<dbReference type="InterPro" id="IPR004170">
    <property type="entry name" value="WWE_dom"/>
</dbReference>
<dbReference type="GeneID" id="17300080"/>
<dbReference type="GO" id="GO:0006654">
    <property type="term" value="P:phosphatidic acid biosynthetic process"/>
    <property type="evidence" value="ECO:0007669"/>
    <property type="project" value="TreeGrafter"/>
</dbReference>
<dbReference type="Gene3D" id="3.40.50.1820">
    <property type="entry name" value="alpha/beta hydrolase"/>
    <property type="match status" value="1"/>
</dbReference>
<dbReference type="SUPFAM" id="SSF117839">
    <property type="entry name" value="WWE domain"/>
    <property type="match status" value="2"/>
</dbReference>
<dbReference type="InterPro" id="IPR037197">
    <property type="entry name" value="WWE_dom_sf"/>
</dbReference>
<name>L1J4I9_GUITC</name>
<evidence type="ECO:0000313" key="4">
    <source>
        <dbReference type="EnsemblProtists" id="EKX43416"/>
    </source>
</evidence>
<keyword evidence="5" id="KW-1185">Reference proteome</keyword>
<dbReference type="SUPFAM" id="SSF53474">
    <property type="entry name" value="alpha/beta-Hydrolases"/>
    <property type="match status" value="1"/>
</dbReference>
<evidence type="ECO:0000313" key="5">
    <source>
        <dbReference type="Proteomes" id="UP000011087"/>
    </source>
</evidence>
<dbReference type="Pfam" id="PF02825">
    <property type="entry name" value="WWE"/>
    <property type="match status" value="2"/>
</dbReference>
<protein>
    <recommendedName>
        <fullName evidence="2">WWE domain-containing protein</fullName>
    </recommendedName>
</protein>
<dbReference type="PROSITE" id="PS50918">
    <property type="entry name" value="WWE"/>
    <property type="match status" value="2"/>
</dbReference>
<feature type="domain" description="WWE" evidence="2">
    <location>
        <begin position="201"/>
        <end position="280"/>
    </location>
</feature>
<dbReference type="RefSeq" id="XP_005830396.1">
    <property type="nucleotide sequence ID" value="XM_005830339.1"/>
</dbReference>
<dbReference type="EMBL" id="JH993010">
    <property type="protein sequence ID" value="EKX43416.1"/>
    <property type="molecule type" value="Genomic_DNA"/>
</dbReference>